<keyword evidence="12" id="KW-1185">Reference proteome</keyword>
<comment type="function">
    <text evidence="7">Counteracts the endogenous Pycsar antiviral defense system. Phosphodiesterase that enables metal-dependent hydrolysis of host cyclic nucleotide Pycsar defense signals such as cCMP and cUMP.</text>
</comment>
<dbReference type="Proteomes" id="UP000574133">
    <property type="component" value="Unassembled WGS sequence"/>
</dbReference>
<dbReference type="AlphaFoldDB" id="A0A841T7F9"/>
<evidence type="ECO:0000256" key="3">
    <source>
        <dbReference type="ARBA" id="ARBA00015084"/>
    </source>
</evidence>
<dbReference type="InterPro" id="IPR036866">
    <property type="entry name" value="RibonucZ/Hydroxyglut_hydro"/>
</dbReference>
<comment type="function">
    <text evidence="9">May be involved in the transport of PQQ or its precursor to the periplasm.</text>
</comment>
<dbReference type="EMBL" id="JACJVN010000009">
    <property type="protein sequence ID" value="MBB6676039.1"/>
    <property type="molecule type" value="Genomic_DNA"/>
</dbReference>
<name>A0A841T7F9_9BACL</name>
<dbReference type="Pfam" id="PF12706">
    <property type="entry name" value="Lactamase_B_2"/>
    <property type="match status" value="1"/>
</dbReference>
<feature type="domain" description="Metallo-beta-lactamase" evidence="10">
    <location>
        <begin position="82"/>
        <end position="301"/>
    </location>
</feature>
<dbReference type="HAMAP" id="MF_00653">
    <property type="entry name" value="PQQ_syn_PqqB"/>
    <property type="match status" value="1"/>
</dbReference>
<evidence type="ECO:0000256" key="1">
    <source>
        <dbReference type="ARBA" id="ARBA00004886"/>
    </source>
</evidence>
<dbReference type="PANTHER" id="PTHR42663:SF7">
    <property type="entry name" value="COENZYME PQQ SYNTHESIS PROTEIN B"/>
    <property type="match status" value="1"/>
</dbReference>
<dbReference type="CDD" id="cd16274">
    <property type="entry name" value="PQQB-like_MBL-fold"/>
    <property type="match status" value="1"/>
</dbReference>
<evidence type="ECO:0000256" key="2">
    <source>
        <dbReference type="ARBA" id="ARBA00008481"/>
    </source>
</evidence>
<evidence type="ECO:0000256" key="9">
    <source>
        <dbReference type="HAMAP-Rule" id="MF_00653"/>
    </source>
</evidence>
<keyword evidence="5 9" id="KW-0884">PQQ biosynthesis</keyword>
<dbReference type="Gene3D" id="3.60.15.10">
    <property type="entry name" value="Ribonuclease Z/Hydroxyacylglutathione hydrolase-like"/>
    <property type="match status" value="1"/>
</dbReference>
<reference evidence="11 12" key="1">
    <citation type="submission" date="2020-08" db="EMBL/GenBank/DDBJ databases">
        <title>Cohnella phylogeny.</title>
        <authorList>
            <person name="Dunlap C."/>
        </authorList>
    </citation>
    <scope>NUCLEOTIDE SEQUENCE [LARGE SCALE GENOMIC DNA]</scope>
    <source>
        <strain evidence="11 12">DSM 103658</strain>
    </source>
</reference>
<dbReference type="PANTHER" id="PTHR42663">
    <property type="entry name" value="HYDROLASE C777.06C-RELATED-RELATED"/>
    <property type="match status" value="1"/>
</dbReference>
<dbReference type="UniPathway" id="UPA00539"/>
<comment type="caution">
    <text evidence="11">The sequence shown here is derived from an EMBL/GenBank/DDBJ whole genome shotgun (WGS) entry which is preliminary data.</text>
</comment>
<evidence type="ECO:0000259" key="10">
    <source>
        <dbReference type="Pfam" id="PF12706"/>
    </source>
</evidence>
<evidence type="ECO:0000313" key="11">
    <source>
        <dbReference type="EMBL" id="MBB6676039.1"/>
    </source>
</evidence>
<evidence type="ECO:0000313" key="12">
    <source>
        <dbReference type="Proteomes" id="UP000574133"/>
    </source>
</evidence>
<evidence type="ECO:0000256" key="5">
    <source>
        <dbReference type="ARBA" id="ARBA00022905"/>
    </source>
</evidence>
<accession>A0A841T7F9</accession>
<proteinExistence type="inferred from homology"/>
<comment type="catalytic activity">
    <reaction evidence="6">
        <text>3',5'-cyclic CMP + H2O = CMP + H(+)</text>
        <dbReference type="Rhea" id="RHEA:72675"/>
        <dbReference type="ChEBI" id="CHEBI:15377"/>
        <dbReference type="ChEBI" id="CHEBI:15378"/>
        <dbReference type="ChEBI" id="CHEBI:58003"/>
        <dbReference type="ChEBI" id="CHEBI:60377"/>
    </reaction>
    <physiologicalReaction direction="left-to-right" evidence="6">
        <dbReference type="Rhea" id="RHEA:72676"/>
    </physiologicalReaction>
</comment>
<dbReference type="InterPro" id="IPR011842">
    <property type="entry name" value="PQQ_synth_PqqB"/>
</dbReference>
<keyword evidence="4 9" id="KW-0813">Transport</keyword>
<evidence type="ECO:0000256" key="8">
    <source>
        <dbReference type="ARBA" id="ARBA00048505"/>
    </source>
</evidence>
<gene>
    <name evidence="9 11" type="primary">pqqB</name>
    <name evidence="11" type="ORF">H4Q31_01710</name>
</gene>
<evidence type="ECO:0000256" key="4">
    <source>
        <dbReference type="ARBA" id="ARBA00022448"/>
    </source>
</evidence>
<sequence>MLIKNNATEPETLRPFYCPELGDTVQKRGDRVQIRILGASAGGGLPQWNCACPNCRRARAGDPAVRPRTNDSLAVSADGRAWVLLNASPDISCQIEAAPQLQAGPDVRGSPIAGVLLTDAELDHTAGLLQLRQSAELSVWAPRPVLAALVRSFPVRSIVEPFASFRWEEARPRESFPLFEGRVKVCSFSLGSKPPRYADGTRSERLGGDWVVGYRLEDTATGGVAVYAPGVERWSEELERHAADTDCLLVDGTFWRSDELQTLGISDWSAADMGHLAVSGSGGTMEKLVRLPVRRKIYIHINNTNPMLDENSPERRQLDALGIEVGYDGMELEV</sequence>
<dbReference type="NCBIfam" id="TIGR02108">
    <property type="entry name" value="PQQ_syn_pqqB"/>
    <property type="match status" value="1"/>
</dbReference>
<dbReference type="GO" id="GO:0018189">
    <property type="term" value="P:pyrroloquinoline quinone biosynthetic process"/>
    <property type="evidence" value="ECO:0007669"/>
    <property type="project" value="UniProtKB-UniRule"/>
</dbReference>
<organism evidence="11 12">
    <name type="scientific">Cohnella lubricantis</name>
    <dbReference type="NCBI Taxonomy" id="2163172"/>
    <lineage>
        <taxon>Bacteria</taxon>
        <taxon>Bacillati</taxon>
        <taxon>Bacillota</taxon>
        <taxon>Bacilli</taxon>
        <taxon>Bacillales</taxon>
        <taxon>Paenibacillaceae</taxon>
        <taxon>Cohnella</taxon>
    </lineage>
</organism>
<evidence type="ECO:0000256" key="7">
    <source>
        <dbReference type="ARBA" id="ARBA00034301"/>
    </source>
</evidence>
<comment type="catalytic activity">
    <reaction evidence="8">
        <text>3',5'-cyclic UMP + H2O = UMP + H(+)</text>
        <dbReference type="Rhea" id="RHEA:70575"/>
        <dbReference type="ChEBI" id="CHEBI:15377"/>
        <dbReference type="ChEBI" id="CHEBI:15378"/>
        <dbReference type="ChEBI" id="CHEBI:57865"/>
        <dbReference type="ChEBI" id="CHEBI:184387"/>
    </reaction>
    <physiologicalReaction direction="left-to-right" evidence="8">
        <dbReference type="Rhea" id="RHEA:70576"/>
    </physiologicalReaction>
</comment>
<dbReference type="InterPro" id="IPR001279">
    <property type="entry name" value="Metallo-B-lactamas"/>
</dbReference>
<comment type="similarity">
    <text evidence="2 9">Belongs to the PqqB family.</text>
</comment>
<evidence type="ECO:0000256" key="6">
    <source>
        <dbReference type="ARBA" id="ARBA00034221"/>
    </source>
</evidence>
<protein>
    <recommendedName>
        <fullName evidence="3 9">Coenzyme PQQ synthesis protein B</fullName>
    </recommendedName>
    <alternativeName>
        <fullName evidence="9">Pyrroloquinoline quinone biosynthesis protein B</fullName>
    </alternativeName>
</protein>
<dbReference type="SUPFAM" id="SSF56281">
    <property type="entry name" value="Metallo-hydrolase/oxidoreductase"/>
    <property type="match status" value="1"/>
</dbReference>
<comment type="pathway">
    <text evidence="1 9">Cofactor biosynthesis; pyrroloquinoline quinone biosynthesis.</text>
</comment>